<accession>Q55YW6</accession>
<dbReference type="Proteomes" id="UP000002149">
    <property type="component" value="Chromosome 1"/>
</dbReference>
<dbReference type="AlphaFoldDB" id="Q5KN83"/>
<dbReference type="eggNOG" id="ENOG502RBCJ">
    <property type="taxonomic scope" value="Eukaryota"/>
</dbReference>
<feature type="signal peptide" evidence="2">
    <location>
        <begin position="1"/>
        <end position="25"/>
    </location>
</feature>
<dbReference type="EMBL" id="AE017341">
    <property type="protein sequence ID" value="AAW41235.2"/>
    <property type="molecule type" value="Genomic_DNA"/>
</dbReference>
<evidence type="ECO:0000313" key="4">
    <source>
        <dbReference type="Proteomes" id="UP000002149"/>
    </source>
</evidence>
<dbReference type="GeneID" id="3253670"/>
<dbReference type="RefSeq" id="XP_024512010.1">
    <property type="nucleotide sequence ID" value="XM_024656381.1"/>
</dbReference>
<feature type="region of interest" description="Disordered" evidence="1">
    <location>
        <begin position="127"/>
        <end position="161"/>
    </location>
</feature>
<dbReference type="OrthoDB" id="2596814at2759"/>
<keyword evidence="4" id="KW-1185">Reference proteome</keyword>
<evidence type="ECO:0000256" key="1">
    <source>
        <dbReference type="SAM" id="MobiDB-lite"/>
    </source>
</evidence>
<feature type="chain" id="PRO_5006744960" evidence="2">
    <location>
        <begin position="26"/>
        <end position="546"/>
    </location>
</feature>
<name>Q5KN83_CRYD1</name>
<keyword evidence="2" id="KW-0732">Signal</keyword>
<proteinExistence type="predicted"/>
<reference evidence="3 4" key="1">
    <citation type="journal article" date="2005" name="Science">
        <title>The genome of the basidiomycetous yeast and human pathogen Cryptococcus neoformans.</title>
        <authorList>
            <person name="Loftus B.J."/>
            <person name="Fung E."/>
            <person name="Roncaglia P."/>
            <person name="Rowley D."/>
            <person name="Amedeo P."/>
            <person name="Bruno D."/>
            <person name="Vamathevan J."/>
            <person name="Miranda M."/>
            <person name="Anderson I.J."/>
            <person name="Fraser J.A."/>
            <person name="Allen J.E."/>
            <person name="Bosdet I.E."/>
            <person name="Brent M.R."/>
            <person name="Chiu R."/>
            <person name="Doering T.L."/>
            <person name="Donlin M.J."/>
            <person name="D'Souza C.A."/>
            <person name="Fox D.S."/>
            <person name="Grinberg V."/>
            <person name="Fu J."/>
            <person name="Fukushima M."/>
            <person name="Haas B.J."/>
            <person name="Huang J.C."/>
            <person name="Janbon G."/>
            <person name="Jones S.J."/>
            <person name="Koo H.L."/>
            <person name="Krzywinski M.I."/>
            <person name="Kwon-Chung J.K."/>
            <person name="Lengeler K.B."/>
            <person name="Maiti R."/>
            <person name="Marra M.A."/>
            <person name="Marra R.E."/>
            <person name="Mathewson C.A."/>
            <person name="Mitchell T.G."/>
            <person name="Pertea M."/>
            <person name="Riggs F.R."/>
            <person name="Salzberg S.L."/>
            <person name="Schein J.E."/>
            <person name="Shvartsbeyn A."/>
            <person name="Shin H."/>
            <person name="Shumway M."/>
            <person name="Specht C.A."/>
            <person name="Suh B.B."/>
            <person name="Tenney A."/>
            <person name="Utterback T.R."/>
            <person name="Wickes B.L."/>
            <person name="Wortman J.R."/>
            <person name="Wye N.H."/>
            <person name="Kronstad J.W."/>
            <person name="Lodge J.K."/>
            <person name="Heitman J."/>
            <person name="Davis R.W."/>
            <person name="Fraser C.M."/>
            <person name="Hyman R.W."/>
        </authorList>
    </citation>
    <scope>NUCLEOTIDE SEQUENCE [LARGE SCALE GENOMIC DNA]</scope>
    <source>
        <strain evidence="4">JEC21 / ATCC MYA-565</strain>
    </source>
</reference>
<accession>Q5KN83</accession>
<feature type="compositionally biased region" description="Low complexity" evidence="1">
    <location>
        <begin position="127"/>
        <end position="153"/>
    </location>
</feature>
<dbReference type="VEuPathDB" id="FungiDB:CNA07380"/>
<dbReference type="InParanoid" id="Q5KN83"/>
<dbReference type="HOGENOM" id="CLU_601307_0_0_1"/>
<protein>
    <submittedName>
        <fullName evidence="3">Uncharacterized protein</fullName>
    </submittedName>
</protein>
<dbReference type="KEGG" id="cne:CNA07380"/>
<evidence type="ECO:0000256" key="2">
    <source>
        <dbReference type="SAM" id="SignalP"/>
    </source>
</evidence>
<organism evidence="3 4">
    <name type="scientific">Cryptococcus deneoformans (strain JEC21 / ATCC MYA-565)</name>
    <name type="common">Cryptococcus neoformans var. neoformans serotype D</name>
    <dbReference type="NCBI Taxonomy" id="214684"/>
    <lineage>
        <taxon>Eukaryota</taxon>
        <taxon>Fungi</taxon>
        <taxon>Dikarya</taxon>
        <taxon>Basidiomycota</taxon>
        <taxon>Agaricomycotina</taxon>
        <taxon>Tremellomycetes</taxon>
        <taxon>Tremellales</taxon>
        <taxon>Cryptococcaceae</taxon>
        <taxon>Cryptococcus</taxon>
        <taxon>Cryptococcus neoformans species complex</taxon>
    </lineage>
</organism>
<gene>
    <name evidence="3" type="ordered locus">CNA07380</name>
</gene>
<sequence>MIFAQLRTLLLPLASHLVLTTTTLAHTDHPSNWTPQQTNPVDTLWASTNAAVPIVTREQHTPLPNLVPVQLSRKPQQLVTHTQTIGLPTPQQPQGVLPFINPLSIIVILCAVQGFISTFTTSPFSFQMSSSPKPSGSSTSSSSPKPSSSSSSPTPKPSSPQPIPTISANAWMSFFLFCCLILIILQGPLGLTGGGALPGVAQWAQWPNFGGGGGGGGGWWGGWNGLSSGLGLGGAPGCVGVMAGVVPWCQPQVHQLPPQPHLVPPLPQVQIQQIVQNAPLPPHYPPPRQRIVSHQAAAGVGAQMGGQGGFATPEGGGGWSWYANGPSPASPGVVRQYTGEYYPPQQRSVQYQRPGLQLQVSTGPQQSVSNQPYTYTYPQHSPYRCTIYQPWFCAPAFAYAQSYPPGGVGTVYEPPPRAYAYRYQQPYSYVLGHRHYPHRHHQTGQLHLAHPQRHVYANAPTYGYQYQQTGMDGNIQTQVQGQGQPIRVVHPPPQQEIPCPPQAVLPAAPPIGVTPNPFGGLANLDNAFYPLLVGAIALLVIFDYMS</sequence>
<evidence type="ECO:0000313" key="3">
    <source>
        <dbReference type="EMBL" id="AAW41235.2"/>
    </source>
</evidence>
<dbReference type="PaxDb" id="214684-Q5KN83"/>